<dbReference type="CDD" id="cd06662">
    <property type="entry name" value="SURF1"/>
    <property type="match status" value="1"/>
</dbReference>
<dbReference type="InterPro" id="IPR045214">
    <property type="entry name" value="Surf1/Surf4"/>
</dbReference>
<dbReference type="STRING" id="465721.ACG33_15345"/>
<dbReference type="EMBL" id="CP011971">
    <property type="protein sequence ID" value="AMN48448.1"/>
    <property type="molecule type" value="Genomic_DNA"/>
</dbReference>
<comment type="similarity">
    <text evidence="2 6">Belongs to the SURF1 family.</text>
</comment>
<comment type="subcellular location">
    <subcellularLocation>
        <location evidence="6">Cell membrane</location>
        <topology evidence="6">Multi-pass membrane protein</topology>
    </subcellularLocation>
    <subcellularLocation>
        <location evidence="1">Membrane</location>
    </subcellularLocation>
</comment>
<evidence type="ECO:0000256" key="5">
    <source>
        <dbReference type="ARBA" id="ARBA00023136"/>
    </source>
</evidence>
<keyword evidence="6" id="KW-1003">Cell membrane</keyword>
<keyword evidence="3 6" id="KW-0812">Transmembrane</keyword>
<dbReference type="PANTHER" id="PTHR23427">
    <property type="entry name" value="SURFEIT LOCUS PROTEIN"/>
    <property type="match status" value="1"/>
</dbReference>
<evidence type="ECO:0000256" key="2">
    <source>
        <dbReference type="ARBA" id="ARBA00007165"/>
    </source>
</evidence>
<dbReference type="Proteomes" id="UP000070250">
    <property type="component" value="Chromosome"/>
</dbReference>
<keyword evidence="5 6" id="KW-0472">Membrane</keyword>
<feature type="transmembrane region" description="Helical" evidence="6">
    <location>
        <begin position="207"/>
        <end position="229"/>
    </location>
</feature>
<evidence type="ECO:0000313" key="7">
    <source>
        <dbReference type="EMBL" id="AMN48448.1"/>
    </source>
</evidence>
<evidence type="ECO:0000256" key="3">
    <source>
        <dbReference type="ARBA" id="ARBA00022692"/>
    </source>
</evidence>
<dbReference type="PROSITE" id="PS50895">
    <property type="entry name" value="SURF1"/>
    <property type="match status" value="1"/>
</dbReference>
<dbReference type="KEGG" id="sdf:ACG33_15345"/>
<evidence type="ECO:0000256" key="1">
    <source>
        <dbReference type="ARBA" id="ARBA00004370"/>
    </source>
</evidence>
<name>A0A127FF09_STEDE</name>
<comment type="caution">
    <text evidence="6">Lacks conserved residue(s) required for the propagation of feature annotation.</text>
</comment>
<dbReference type="GO" id="GO:0005886">
    <property type="term" value="C:plasma membrane"/>
    <property type="evidence" value="ECO:0007669"/>
    <property type="project" value="UniProtKB-SubCell"/>
</dbReference>
<proteinExistence type="inferred from homology"/>
<organism evidence="7 8">
    <name type="scientific">Steroidobacter denitrificans</name>
    <dbReference type="NCBI Taxonomy" id="465721"/>
    <lineage>
        <taxon>Bacteria</taxon>
        <taxon>Pseudomonadati</taxon>
        <taxon>Pseudomonadota</taxon>
        <taxon>Gammaproteobacteria</taxon>
        <taxon>Steroidobacterales</taxon>
        <taxon>Steroidobacteraceae</taxon>
        <taxon>Steroidobacter</taxon>
    </lineage>
</organism>
<accession>A0A127FF09</accession>
<keyword evidence="4 6" id="KW-1133">Transmembrane helix</keyword>
<reference evidence="7 8" key="1">
    <citation type="submission" date="2015-06" db="EMBL/GenBank/DDBJ databases">
        <title>A Comprehensive Approach to Explore the Metabolic and Phylogenetic Diversity of Bacterial Steroid Degradation in the Environment: Testosterone as an Example.</title>
        <authorList>
            <person name="Yang F.-C."/>
            <person name="Chen Y.-L."/>
            <person name="Yu C.-P."/>
            <person name="Tang S.-L."/>
            <person name="Wang P.-H."/>
            <person name="Ismail W."/>
            <person name="Wang C.-H."/>
            <person name="Yang C.-Y."/>
            <person name="Chiang Y.-R."/>
        </authorList>
    </citation>
    <scope>NUCLEOTIDE SEQUENCE [LARGE SCALE GENOMIC DNA]</scope>
    <source>
        <strain evidence="7 8">DSM 18526</strain>
    </source>
</reference>
<dbReference type="PATRIC" id="fig|465721.4.peg.3280"/>
<evidence type="ECO:0000313" key="8">
    <source>
        <dbReference type="Proteomes" id="UP000070250"/>
    </source>
</evidence>
<dbReference type="InterPro" id="IPR002994">
    <property type="entry name" value="Surf1/Shy1"/>
</dbReference>
<sequence length="235" mass="26127">MLATALTLMVIAGFVRLGFWQLHSAAEKRSLMAQHALNRQSTVDLTPTNAGTLSRYQRVRLRGRYDSRHQILLDNMPSNSSAHPGQPGYRVLTPFALEQGGWLLIDRGWLASGPTRAVVPAVDVGTTPRELTGLLSHLPRAGVQLDQSAIAAEGSWPRVLNFPQQATLERVLSRPLLPGMVLLDPQAVDGYERVWEIRFSIGPARHIAYAVQWFALAAAALCIYLVLIYRHYRSR</sequence>
<dbReference type="AlphaFoldDB" id="A0A127FF09"/>
<gene>
    <name evidence="7" type="ORF">ACG33_15345</name>
</gene>
<keyword evidence="8" id="KW-1185">Reference proteome</keyword>
<protein>
    <recommendedName>
        <fullName evidence="6">SURF1-like protein</fullName>
    </recommendedName>
</protein>
<evidence type="ECO:0000256" key="4">
    <source>
        <dbReference type="ARBA" id="ARBA00022989"/>
    </source>
</evidence>
<dbReference type="PANTHER" id="PTHR23427:SF2">
    <property type="entry name" value="SURFEIT LOCUS PROTEIN 1"/>
    <property type="match status" value="1"/>
</dbReference>
<dbReference type="Pfam" id="PF02104">
    <property type="entry name" value="SURF1"/>
    <property type="match status" value="1"/>
</dbReference>
<evidence type="ECO:0000256" key="6">
    <source>
        <dbReference type="RuleBase" id="RU363076"/>
    </source>
</evidence>